<name>A0AAD8RWX5_LOLMU</name>
<dbReference type="InterPro" id="IPR001810">
    <property type="entry name" value="F-box_dom"/>
</dbReference>
<proteinExistence type="predicted"/>
<evidence type="ECO:0008006" key="5">
    <source>
        <dbReference type="Google" id="ProtNLM"/>
    </source>
</evidence>
<dbReference type="Gene3D" id="1.20.1280.50">
    <property type="match status" value="1"/>
</dbReference>
<dbReference type="InterPro" id="IPR017451">
    <property type="entry name" value="F-box-assoc_interact_dom"/>
</dbReference>
<evidence type="ECO:0000259" key="1">
    <source>
        <dbReference type="Pfam" id="PF00646"/>
    </source>
</evidence>
<dbReference type="Proteomes" id="UP001231189">
    <property type="component" value="Unassembled WGS sequence"/>
</dbReference>
<keyword evidence="4" id="KW-1185">Reference proteome</keyword>
<evidence type="ECO:0000313" key="4">
    <source>
        <dbReference type="Proteomes" id="UP001231189"/>
    </source>
</evidence>
<feature type="domain" description="F-box" evidence="1">
    <location>
        <begin position="21"/>
        <end position="59"/>
    </location>
</feature>
<dbReference type="PANTHER" id="PTHR31672:SF13">
    <property type="entry name" value="F-BOX PROTEIN CPR30-LIKE"/>
    <property type="match status" value="1"/>
</dbReference>
<comment type="caution">
    <text evidence="3">The sequence shown here is derived from an EMBL/GenBank/DDBJ whole genome shotgun (WGS) entry which is preliminary data.</text>
</comment>
<dbReference type="PANTHER" id="PTHR31672">
    <property type="entry name" value="BNACNNG10540D PROTEIN"/>
    <property type="match status" value="1"/>
</dbReference>
<reference evidence="3" key="1">
    <citation type="submission" date="2023-07" db="EMBL/GenBank/DDBJ databases">
        <title>A chromosome-level genome assembly of Lolium multiflorum.</title>
        <authorList>
            <person name="Chen Y."/>
            <person name="Copetti D."/>
            <person name="Kolliker R."/>
            <person name="Studer B."/>
        </authorList>
    </citation>
    <scope>NUCLEOTIDE SEQUENCE</scope>
    <source>
        <strain evidence="3">02402/16</strain>
        <tissue evidence="3">Leaf</tissue>
    </source>
</reference>
<evidence type="ECO:0000259" key="2">
    <source>
        <dbReference type="Pfam" id="PF08268"/>
    </source>
</evidence>
<dbReference type="SUPFAM" id="SSF81383">
    <property type="entry name" value="F-box domain"/>
    <property type="match status" value="1"/>
</dbReference>
<dbReference type="AlphaFoldDB" id="A0AAD8RWX5"/>
<dbReference type="NCBIfam" id="TIGR01640">
    <property type="entry name" value="F_box_assoc_1"/>
    <property type="match status" value="1"/>
</dbReference>
<dbReference type="InterPro" id="IPR050796">
    <property type="entry name" value="SCF_F-box_component"/>
</dbReference>
<dbReference type="EMBL" id="JAUUTY010000005">
    <property type="protein sequence ID" value="KAK1632664.1"/>
    <property type="molecule type" value="Genomic_DNA"/>
</dbReference>
<dbReference type="Pfam" id="PF08268">
    <property type="entry name" value="FBA_3"/>
    <property type="match status" value="1"/>
</dbReference>
<dbReference type="InterPro" id="IPR036047">
    <property type="entry name" value="F-box-like_dom_sf"/>
</dbReference>
<organism evidence="3 4">
    <name type="scientific">Lolium multiflorum</name>
    <name type="common">Italian ryegrass</name>
    <name type="synonym">Lolium perenne subsp. multiflorum</name>
    <dbReference type="NCBI Taxonomy" id="4521"/>
    <lineage>
        <taxon>Eukaryota</taxon>
        <taxon>Viridiplantae</taxon>
        <taxon>Streptophyta</taxon>
        <taxon>Embryophyta</taxon>
        <taxon>Tracheophyta</taxon>
        <taxon>Spermatophyta</taxon>
        <taxon>Magnoliopsida</taxon>
        <taxon>Liliopsida</taxon>
        <taxon>Poales</taxon>
        <taxon>Poaceae</taxon>
        <taxon>BOP clade</taxon>
        <taxon>Pooideae</taxon>
        <taxon>Poodae</taxon>
        <taxon>Poeae</taxon>
        <taxon>Poeae Chloroplast Group 2 (Poeae type)</taxon>
        <taxon>Loliodinae</taxon>
        <taxon>Loliinae</taxon>
        <taxon>Lolium</taxon>
    </lineage>
</organism>
<feature type="domain" description="F-box associated beta-propeller type 3" evidence="2">
    <location>
        <begin position="115"/>
        <end position="400"/>
    </location>
</feature>
<gene>
    <name evidence="3" type="ORF">QYE76_006979</name>
</gene>
<accession>A0AAD8RWX5</accession>
<dbReference type="CDD" id="cd22157">
    <property type="entry name" value="F-box_AtFBW1-like"/>
    <property type="match status" value="1"/>
</dbReference>
<dbReference type="Pfam" id="PF00646">
    <property type="entry name" value="F-box"/>
    <property type="match status" value="1"/>
</dbReference>
<evidence type="ECO:0000313" key="3">
    <source>
        <dbReference type="EMBL" id="KAK1632664.1"/>
    </source>
</evidence>
<sequence length="505" mass="56284">MDTTATSLAESTITMSDSEQRLPDDLVTDEILTRLPAATAARFREVCRAWNAAITSNHFVAAQARRAAARQPEILFFPPAEGPSTSFYTCSLTQTGAASRKLLTVGNLAAEYVVLSRRPCHGFTLVRDARSSEHFVFNLSTGDHAVLPRCEPAKTFRVPTFQLPYHSRFHPTMAPWAPFEFSSTGLGFDPATGEHKVVRLFANWKTKLKCQVHTLGSRGWRPCAGVVPSLPWPGLMKYLSGLPPVVVGGSFYWLLWPHSNVGVDPHDPLILSFSVADERFGWVRTPPRVSMRLRNHRIRHLAELDGSLCAVAYGVPRRFHGGEERLIELLTWTPSSPPSWKTRCRIDLATLPNPVRDELDNELHIIVPLCTTTGGKVVLLATGHHKVFAYDAARNTVEKVFSMDDYVDFPVCHSEARLHINICLHEECLAAVPKVAPDVDACVEGKRLQVKLGCAAVVGRREKHRRLCEKCAALGHGYKCVASGWEQMTWTAELRDHLPLRQYIC</sequence>
<dbReference type="InterPro" id="IPR013187">
    <property type="entry name" value="F-box-assoc_dom_typ3"/>
</dbReference>
<protein>
    <recommendedName>
        <fullName evidence="5">F-box domain-containing protein</fullName>
    </recommendedName>
</protein>